<reference evidence="7 8" key="1">
    <citation type="submission" date="2016-08" db="EMBL/GenBank/DDBJ databases">
        <authorList>
            <person name="Seilhamer J.J."/>
        </authorList>
    </citation>
    <scope>NUCLEOTIDE SEQUENCE [LARGE SCALE GENOMIC DNA]</scope>
    <source>
        <strain evidence="7 8">A37T2</strain>
    </source>
</reference>
<evidence type="ECO:0000313" key="7">
    <source>
        <dbReference type="EMBL" id="SCC57893.1"/>
    </source>
</evidence>
<dbReference type="PANTHER" id="PTHR33602">
    <property type="entry name" value="REGULATORY PROTEIN RECX FAMILY PROTEIN"/>
    <property type="match status" value="1"/>
</dbReference>
<evidence type="ECO:0000256" key="1">
    <source>
        <dbReference type="ARBA" id="ARBA00004496"/>
    </source>
</evidence>
<evidence type="ECO:0000259" key="6">
    <source>
        <dbReference type="Pfam" id="PF21981"/>
    </source>
</evidence>
<protein>
    <recommendedName>
        <fullName evidence="3">Regulatory protein RecX</fullName>
    </recommendedName>
</protein>
<evidence type="ECO:0000256" key="4">
    <source>
        <dbReference type="ARBA" id="ARBA00022490"/>
    </source>
</evidence>
<dbReference type="Proteomes" id="UP000242818">
    <property type="component" value="Unassembled WGS sequence"/>
</dbReference>
<dbReference type="STRING" id="1335309.GA0116948_11615"/>
<gene>
    <name evidence="7" type="ORF">GA0116948_11615</name>
</gene>
<dbReference type="InterPro" id="IPR036388">
    <property type="entry name" value="WH-like_DNA-bd_sf"/>
</dbReference>
<dbReference type="OrthoDB" id="1523826at2"/>
<organism evidence="7 8">
    <name type="scientific">Chitinophaga costaii</name>
    <dbReference type="NCBI Taxonomy" id="1335309"/>
    <lineage>
        <taxon>Bacteria</taxon>
        <taxon>Pseudomonadati</taxon>
        <taxon>Bacteroidota</taxon>
        <taxon>Chitinophagia</taxon>
        <taxon>Chitinophagales</taxon>
        <taxon>Chitinophagaceae</taxon>
        <taxon>Chitinophaga</taxon>
    </lineage>
</organism>
<dbReference type="RefSeq" id="WP_089714715.1">
    <property type="nucleotide sequence ID" value="NZ_FMAR01000016.1"/>
</dbReference>
<keyword evidence="8" id="KW-1185">Reference proteome</keyword>
<dbReference type="InterPro" id="IPR003783">
    <property type="entry name" value="Regulatory_RecX"/>
</dbReference>
<dbReference type="GO" id="GO:0005737">
    <property type="term" value="C:cytoplasm"/>
    <property type="evidence" value="ECO:0007669"/>
    <property type="project" value="UniProtKB-SubCell"/>
</dbReference>
<feature type="domain" description="RecX second three-helical" evidence="5">
    <location>
        <begin position="50"/>
        <end position="91"/>
    </location>
</feature>
<comment type="subcellular location">
    <subcellularLocation>
        <location evidence="1">Cytoplasm</location>
    </subcellularLocation>
</comment>
<dbReference type="Pfam" id="PF21981">
    <property type="entry name" value="RecX_HTH3"/>
    <property type="match status" value="1"/>
</dbReference>
<sequence>MDTAILQLRNYCAYQERCHSEVRQKCLELGLRGDAIDQAIVELISEDFLNEERFAIAFAGGKFRMQQWGRKKIAAALQQLQVAAYCIKKGLLEIEDADYQATLHKLARKKFESLQREPLLRRKQKTWAYLAQKGYEPGLVAAVVEQLTKEDD</sequence>
<dbReference type="Pfam" id="PF02631">
    <property type="entry name" value="RecX_HTH2"/>
    <property type="match status" value="1"/>
</dbReference>
<evidence type="ECO:0000259" key="5">
    <source>
        <dbReference type="Pfam" id="PF02631"/>
    </source>
</evidence>
<dbReference type="Gene3D" id="1.10.10.10">
    <property type="entry name" value="Winged helix-like DNA-binding domain superfamily/Winged helix DNA-binding domain"/>
    <property type="match status" value="2"/>
</dbReference>
<name>A0A1C4FQF7_9BACT</name>
<dbReference type="InterPro" id="IPR053925">
    <property type="entry name" value="RecX_HTH_3rd"/>
</dbReference>
<feature type="domain" description="RecX third three-helical" evidence="6">
    <location>
        <begin position="98"/>
        <end position="144"/>
    </location>
</feature>
<comment type="similarity">
    <text evidence="2">Belongs to the RecX family.</text>
</comment>
<dbReference type="EMBL" id="FMAR01000016">
    <property type="protein sequence ID" value="SCC57893.1"/>
    <property type="molecule type" value="Genomic_DNA"/>
</dbReference>
<proteinExistence type="inferred from homology"/>
<accession>A0A1C4FQF7</accession>
<dbReference type="AlphaFoldDB" id="A0A1C4FQF7"/>
<evidence type="ECO:0000313" key="8">
    <source>
        <dbReference type="Proteomes" id="UP000242818"/>
    </source>
</evidence>
<dbReference type="GO" id="GO:0006282">
    <property type="term" value="P:regulation of DNA repair"/>
    <property type="evidence" value="ECO:0007669"/>
    <property type="project" value="InterPro"/>
</dbReference>
<dbReference type="InterPro" id="IPR053924">
    <property type="entry name" value="RecX_HTH_2nd"/>
</dbReference>
<evidence type="ECO:0000256" key="3">
    <source>
        <dbReference type="ARBA" id="ARBA00018111"/>
    </source>
</evidence>
<keyword evidence="4" id="KW-0963">Cytoplasm</keyword>
<dbReference type="PANTHER" id="PTHR33602:SF1">
    <property type="entry name" value="REGULATORY PROTEIN RECX FAMILY PROTEIN"/>
    <property type="match status" value="1"/>
</dbReference>
<evidence type="ECO:0000256" key="2">
    <source>
        <dbReference type="ARBA" id="ARBA00009695"/>
    </source>
</evidence>